<accession>A0A9D5B552</accession>
<dbReference type="OrthoDB" id="414418at2759"/>
<dbReference type="EMBL" id="JAMSHJ010000003">
    <property type="protein sequence ID" value="KAI5430446.1"/>
    <property type="molecule type" value="Genomic_DNA"/>
</dbReference>
<evidence type="ECO:0008006" key="3">
    <source>
        <dbReference type="Google" id="ProtNLM"/>
    </source>
</evidence>
<dbReference type="InterPro" id="IPR012398">
    <property type="entry name" value="PRIB5"/>
</dbReference>
<dbReference type="Proteomes" id="UP001058974">
    <property type="component" value="Chromosome 3"/>
</dbReference>
<dbReference type="Gene3D" id="3.40.50.1240">
    <property type="entry name" value="Phosphoglycerate mutase-like"/>
    <property type="match status" value="1"/>
</dbReference>
<dbReference type="AlphaFoldDB" id="A0A9D5B552"/>
<sequence>MLRWLQMFRICSVQPCHMQRNQGAGFRYLHTAKMDLRENQIVENQHHPVMYQNVVVMRHSERIDNVEPLWISTATRPWDPPLTQPGRVLAFKTGQGIRKNLGFPIHQLFVSPFLRCVQTAAEIVIALSAVDDAGGSVSRDDISSDPSKVKVSIENGLCEMLNTIAIRINVAPKDGNFSFDIPQLETMFPNGTVDTNHVVMVHKELPKWEESVSEANVRYQETITNLADKYPTENLLLVTHGEGTQVALSSYTKDVVEHKVKYCGYVQLRRPIFKSDDSFIGGKFNLLTHIGQNGVNYISSQEL</sequence>
<dbReference type="CDD" id="cd07067">
    <property type="entry name" value="HP_PGM_like"/>
    <property type="match status" value="1"/>
</dbReference>
<dbReference type="PIRSF" id="PIRSF015897">
    <property type="entry name" value="PRIB5"/>
    <property type="match status" value="1"/>
</dbReference>
<dbReference type="InterPro" id="IPR013078">
    <property type="entry name" value="His_Pase_superF_clade-1"/>
</dbReference>
<reference evidence="1 2" key="1">
    <citation type="journal article" date="2022" name="Nat. Genet.">
        <title>Improved pea reference genome and pan-genome highlight genomic features and evolutionary characteristics.</title>
        <authorList>
            <person name="Yang T."/>
            <person name="Liu R."/>
            <person name="Luo Y."/>
            <person name="Hu S."/>
            <person name="Wang D."/>
            <person name="Wang C."/>
            <person name="Pandey M.K."/>
            <person name="Ge S."/>
            <person name="Xu Q."/>
            <person name="Li N."/>
            <person name="Li G."/>
            <person name="Huang Y."/>
            <person name="Saxena R.K."/>
            <person name="Ji Y."/>
            <person name="Li M."/>
            <person name="Yan X."/>
            <person name="He Y."/>
            <person name="Liu Y."/>
            <person name="Wang X."/>
            <person name="Xiang C."/>
            <person name="Varshney R.K."/>
            <person name="Ding H."/>
            <person name="Gao S."/>
            <person name="Zong X."/>
        </authorList>
    </citation>
    <scope>NUCLEOTIDE SEQUENCE [LARGE SCALE GENOMIC DNA]</scope>
    <source>
        <strain evidence="1 2">cv. Zhongwan 6</strain>
    </source>
</reference>
<evidence type="ECO:0000313" key="2">
    <source>
        <dbReference type="Proteomes" id="UP001058974"/>
    </source>
</evidence>
<dbReference type="Gramene" id="Psat03G0486800-T1">
    <property type="protein sequence ID" value="KAI5430446.1"/>
    <property type="gene ID" value="KIW84_034868"/>
</dbReference>
<proteinExistence type="predicted"/>
<dbReference type="SUPFAM" id="SSF53254">
    <property type="entry name" value="Phosphoglycerate mutase-like"/>
    <property type="match status" value="1"/>
</dbReference>
<dbReference type="PANTHER" id="PTHR16469">
    <property type="entry name" value="UBIQUITIN-ASSOCIATED AND SH3 DOMAIN-CONTAINING BA-RELATED"/>
    <property type="match status" value="1"/>
</dbReference>
<dbReference type="Gramene" id="Psat3g156440.1">
    <property type="protein sequence ID" value="Psat3g156440.1.cds"/>
    <property type="gene ID" value="Psat3g156440"/>
</dbReference>
<organism evidence="1 2">
    <name type="scientific">Pisum sativum</name>
    <name type="common">Garden pea</name>
    <name type="synonym">Lathyrus oleraceus</name>
    <dbReference type="NCBI Taxonomy" id="3888"/>
    <lineage>
        <taxon>Eukaryota</taxon>
        <taxon>Viridiplantae</taxon>
        <taxon>Streptophyta</taxon>
        <taxon>Embryophyta</taxon>
        <taxon>Tracheophyta</taxon>
        <taxon>Spermatophyta</taxon>
        <taxon>Magnoliopsida</taxon>
        <taxon>eudicotyledons</taxon>
        <taxon>Gunneridae</taxon>
        <taxon>Pentapetalae</taxon>
        <taxon>rosids</taxon>
        <taxon>fabids</taxon>
        <taxon>Fabales</taxon>
        <taxon>Fabaceae</taxon>
        <taxon>Papilionoideae</taxon>
        <taxon>50 kb inversion clade</taxon>
        <taxon>NPAAA clade</taxon>
        <taxon>Hologalegina</taxon>
        <taxon>IRL clade</taxon>
        <taxon>Fabeae</taxon>
        <taxon>Lathyrus</taxon>
    </lineage>
</organism>
<keyword evidence="2" id="KW-1185">Reference proteome</keyword>
<evidence type="ECO:0000313" key="1">
    <source>
        <dbReference type="EMBL" id="KAI5430446.1"/>
    </source>
</evidence>
<dbReference type="PANTHER" id="PTHR16469:SF49">
    <property type="entry name" value="PHOSPHOGLYCERATE MUTASE FAMILY PROTEIN"/>
    <property type="match status" value="1"/>
</dbReference>
<protein>
    <recommendedName>
        <fullName evidence="3">Phosphoglycerate mutase family protein</fullName>
    </recommendedName>
</protein>
<gene>
    <name evidence="1" type="ORF">KIW84_034868</name>
</gene>
<dbReference type="InterPro" id="IPR051710">
    <property type="entry name" value="Phosphatase_SH3-domain"/>
</dbReference>
<dbReference type="FunFam" id="3.40.50.1240:FF:000039">
    <property type="entry name" value="Phosphoglycerate mutase family protein"/>
    <property type="match status" value="1"/>
</dbReference>
<name>A0A9D5B552_PEA</name>
<comment type="caution">
    <text evidence="1">The sequence shown here is derived from an EMBL/GenBank/DDBJ whole genome shotgun (WGS) entry which is preliminary data.</text>
</comment>
<dbReference type="InterPro" id="IPR029033">
    <property type="entry name" value="His_PPase_superfam"/>
</dbReference>
<dbReference type="Gramene" id="Psat3g156440.2">
    <property type="protein sequence ID" value="Psat3g156440.2.cds"/>
    <property type="gene ID" value="Psat3g156440"/>
</dbReference>
<dbReference type="Gramene" id="PSAT_LOCUS11750_t1">
    <property type="protein sequence ID" value="CAL5191820.1"/>
    <property type="gene ID" value="PSAT_LOCUS11750"/>
</dbReference>